<dbReference type="GO" id="GO:0005198">
    <property type="term" value="F:structural molecule activity"/>
    <property type="evidence" value="ECO:0007669"/>
    <property type="project" value="UniProtKB-UniRule"/>
</dbReference>
<keyword evidence="3" id="KW-0964">Secreted</keyword>
<gene>
    <name evidence="6" type="ORF">ENG47_00640</name>
</gene>
<dbReference type="Gene3D" id="1.20.1330.10">
    <property type="entry name" value="f41 fragment of flagellin, N-terminal domain"/>
    <property type="match status" value="2"/>
</dbReference>
<reference evidence="6" key="1">
    <citation type="journal article" date="2020" name="mSystems">
        <title>Genome- and Community-Level Interaction Insights into Carbon Utilization and Element Cycling Functions of Hydrothermarchaeota in Hydrothermal Sediment.</title>
        <authorList>
            <person name="Zhou Z."/>
            <person name="Liu Y."/>
            <person name="Xu W."/>
            <person name="Pan J."/>
            <person name="Luo Z.H."/>
            <person name="Li M."/>
        </authorList>
    </citation>
    <scope>NUCLEOTIDE SEQUENCE [LARGE SCALE GENOMIC DNA]</scope>
    <source>
        <strain evidence="6">HyVt-219</strain>
    </source>
</reference>
<protein>
    <recommendedName>
        <fullName evidence="3">Flagellin</fullName>
    </recommendedName>
</protein>
<evidence type="ECO:0000313" key="6">
    <source>
        <dbReference type="EMBL" id="HDN84247.1"/>
    </source>
</evidence>
<dbReference type="Pfam" id="PF00700">
    <property type="entry name" value="Flagellin_C"/>
    <property type="match status" value="1"/>
</dbReference>
<dbReference type="InterPro" id="IPR001492">
    <property type="entry name" value="Flagellin"/>
</dbReference>
<accession>A0A7V0MZV0</accession>
<dbReference type="Pfam" id="PF00669">
    <property type="entry name" value="Flagellin_N"/>
    <property type="match status" value="1"/>
</dbReference>
<comment type="subcellular location">
    <subcellularLocation>
        <location evidence="3">Secreted</location>
    </subcellularLocation>
    <subcellularLocation>
        <location evidence="3">Bacterial flagellum</location>
    </subcellularLocation>
</comment>
<proteinExistence type="inferred from homology"/>
<dbReference type="EMBL" id="DRBC01000039">
    <property type="protein sequence ID" value="HDN84247.1"/>
    <property type="molecule type" value="Genomic_DNA"/>
</dbReference>
<evidence type="ECO:0000259" key="4">
    <source>
        <dbReference type="Pfam" id="PF00669"/>
    </source>
</evidence>
<organism evidence="6">
    <name type="scientific">Aerophobetes bacterium</name>
    <dbReference type="NCBI Taxonomy" id="2030807"/>
    <lineage>
        <taxon>Bacteria</taxon>
        <taxon>Candidatus Aerophobota</taxon>
    </lineage>
</organism>
<dbReference type="GO" id="GO:0009288">
    <property type="term" value="C:bacterial-type flagellum"/>
    <property type="evidence" value="ECO:0007669"/>
    <property type="project" value="UniProtKB-SubCell"/>
</dbReference>
<dbReference type="Gene3D" id="6.10.10.10">
    <property type="entry name" value="Flagellar export chaperone, C-terminal domain"/>
    <property type="match status" value="1"/>
</dbReference>
<evidence type="ECO:0000259" key="5">
    <source>
        <dbReference type="Pfam" id="PF00700"/>
    </source>
</evidence>
<dbReference type="GO" id="GO:0005576">
    <property type="term" value="C:extracellular region"/>
    <property type="evidence" value="ECO:0007669"/>
    <property type="project" value="UniProtKB-SubCell"/>
</dbReference>
<dbReference type="AlphaFoldDB" id="A0A7V0MZV0"/>
<comment type="caution">
    <text evidence="6">The sequence shown here is derived from an EMBL/GenBank/DDBJ whole genome shotgun (WGS) entry which is preliminary data.</text>
</comment>
<dbReference type="Proteomes" id="UP000885660">
    <property type="component" value="Unassembled WGS sequence"/>
</dbReference>
<dbReference type="SUPFAM" id="SSF64518">
    <property type="entry name" value="Phase 1 flagellin"/>
    <property type="match status" value="1"/>
</dbReference>
<dbReference type="InterPro" id="IPR042187">
    <property type="entry name" value="Flagellin_C_sub2"/>
</dbReference>
<dbReference type="PRINTS" id="PR00207">
    <property type="entry name" value="FLAGELLIN"/>
</dbReference>
<feature type="domain" description="Flagellin N-terminal" evidence="4">
    <location>
        <begin position="3"/>
        <end position="140"/>
    </location>
</feature>
<dbReference type="InterPro" id="IPR046358">
    <property type="entry name" value="Flagellin_C"/>
</dbReference>
<dbReference type="PANTHER" id="PTHR42792:SF2">
    <property type="entry name" value="FLAGELLIN"/>
    <property type="match status" value="1"/>
</dbReference>
<evidence type="ECO:0000256" key="1">
    <source>
        <dbReference type="ARBA" id="ARBA00005709"/>
    </source>
</evidence>
<sequence>MRIAHNITALNAWRNLNLVSSQLGKSVEKISSGYRINKAADDPAGLVISENLRAEIAGMDQAINNTQDGISMIQTAEGALTEIHSLLDSMRALALHAANTAAVTSEAIAADQQQMDSAIDSINRIATTTAYAGKKLLDGSVGKKVEIKNTNIVATASVGQANAPGISYVKVVVTTAATKANLGLSTGLHFTSAGQTVKDAGGLATGSTTTLNINGVSVTISGGMTASAVKSAINTALAASGVSIRAYFMSAGSISDFGNISESNSSGYLALVYTGGYGDDYLIDLYDSGGIIVDTGAGTFTHHARGTNIGGYFEYKRVDNSGTTYTHVNATGDGLTLEGNDDTALDGLQITLNSGYNAAATYTDVVRLYGDTTQFQIGADQGETYSFTIGNMTPSELGSDYTTNHDAGQRGLLALKTGGDYALASDPQSAIEVIDEAISDVSNERAKLGAIQAQVLESNYRNLGITRENLQASESRIRDVDMAKEMMEFTKNNVLTQAATAMLAQANTLPNTVLTLLR</sequence>
<keyword evidence="2 3" id="KW-0975">Bacterial flagellum</keyword>
<evidence type="ECO:0000256" key="2">
    <source>
        <dbReference type="ARBA" id="ARBA00023143"/>
    </source>
</evidence>
<dbReference type="PANTHER" id="PTHR42792">
    <property type="entry name" value="FLAGELLIN"/>
    <property type="match status" value="1"/>
</dbReference>
<name>A0A7V0MZV0_UNCAE</name>
<dbReference type="InterPro" id="IPR001029">
    <property type="entry name" value="Flagellin_N"/>
</dbReference>
<feature type="domain" description="Flagellin C-terminal" evidence="5">
    <location>
        <begin position="431"/>
        <end position="517"/>
    </location>
</feature>
<evidence type="ECO:0000256" key="3">
    <source>
        <dbReference type="RuleBase" id="RU362073"/>
    </source>
</evidence>
<comment type="function">
    <text evidence="3">Flagellin is the subunit protein which polymerizes to form the filaments of bacterial flagella.</text>
</comment>
<comment type="similarity">
    <text evidence="1 3">Belongs to the bacterial flagellin family.</text>
</comment>